<dbReference type="Pfam" id="PF07167">
    <property type="entry name" value="PhaC_N"/>
    <property type="match status" value="1"/>
</dbReference>
<reference evidence="4 5" key="2">
    <citation type="submission" date="2018-06" db="EMBL/GenBank/DDBJ databases">
        <title>Sequencing of bacterial isolates from soil warming experiment in Harvard Forest, Massachusetts, USA.</title>
        <authorList>
            <person name="Deangelis K.PhD."/>
        </authorList>
    </citation>
    <scope>NUCLEOTIDE SEQUENCE [LARGE SCALE GENOMIC DNA]</scope>
    <source>
        <strain evidence="4 5">GAS496</strain>
    </source>
</reference>
<dbReference type="GO" id="GO:0016746">
    <property type="term" value="F:acyltransferase activity"/>
    <property type="evidence" value="ECO:0007669"/>
    <property type="project" value="UniProtKB-KW"/>
</dbReference>
<proteinExistence type="predicted"/>
<dbReference type="PANTHER" id="PTHR36837:SF5">
    <property type="entry name" value="POLY-3-HYDROXYBUTYRATE SYNTHASE"/>
    <property type="match status" value="1"/>
</dbReference>
<dbReference type="InterPro" id="IPR051321">
    <property type="entry name" value="PHA/PHB_synthase"/>
</dbReference>
<keyword evidence="1" id="KW-0808">Transferase</keyword>
<dbReference type="InterPro" id="IPR029058">
    <property type="entry name" value="AB_hydrolase_fold"/>
</dbReference>
<protein>
    <submittedName>
        <fullName evidence="4">Polyhydroxyalkanoate synthase</fullName>
    </submittedName>
</protein>
<keyword evidence="2" id="KW-0012">Acyltransferase</keyword>
<dbReference type="GO" id="GO:0042619">
    <property type="term" value="P:poly-hydroxybutyrate biosynthetic process"/>
    <property type="evidence" value="ECO:0007669"/>
    <property type="project" value="InterPro"/>
</dbReference>
<dbReference type="OrthoDB" id="7208816at2"/>
<comment type="caution">
    <text evidence="4">The sequence shown here is derived from an EMBL/GenBank/DDBJ whole genome shotgun (WGS) entry which is preliminary data.</text>
</comment>
<dbReference type="Gene3D" id="3.40.50.1820">
    <property type="entry name" value="alpha/beta hydrolase"/>
    <property type="match status" value="1"/>
</dbReference>
<dbReference type="RefSeq" id="WP_110314607.1">
    <property type="nucleotide sequence ID" value="NZ_QJJU01000002.1"/>
</dbReference>
<evidence type="ECO:0000256" key="1">
    <source>
        <dbReference type="ARBA" id="ARBA00022679"/>
    </source>
</evidence>
<reference evidence="5" key="1">
    <citation type="submission" date="2018-05" db="EMBL/GenBank/DDBJ databases">
        <authorList>
            <person name="Deangelis K."/>
            <person name="Huntemann M."/>
            <person name="Clum A."/>
            <person name="Pillay M."/>
            <person name="Palaniappan K."/>
            <person name="Varghese N."/>
            <person name="Mikhailova N."/>
            <person name="Stamatis D."/>
            <person name="Reddy T."/>
            <person name="Daum C."/>
            <person name="Shapiro N."/>
            <person name="Ivanova N."/>
            <person name="Kyrpides N."/>
            <person name="Woyke T."/>
        </authorList>
    </citation>
    <scope>NUCLEOTIDE SEQUENCE [LARGE SCALE GENOMIC DNA]</scope>
    <source>
        <strain evidence="5">GAS496</strain>
    </source>
</reference>
<evidence type="ECO:0000256" key="2">
    <source>
        <dbReference type="ARBA" id="ARBA00023315"/>
    </source>
</evidence>
<accession>A0A318HL90</accession>
<evidence type="ECO:0000313" key="4">
    <source>
        <dbReference type="EMBL" id="PXX11930.1"/>
    </source>
</evidence>
<dbReference type="SUPFAM" id="SSF53474">
    <property type="entry name" value="alpha/beta-Hydrolases"/>
    <property type="match status" value="1"/>
</dbReference>
<evidence type="ECO:0000259" key="3">
    <source>
        <dbReference type="Pfam" id="PF07167"/>
    </source>
</evidence>
<gene>
    <name evidence="4" type="ORF">C8E89_10254</name>
</gene>
<dbReference type="Proteomes" id="UP000247781">
    <property type="component" value="Unassembled WGS sequence"/>
</dbReference>
<dbReference type="PANTHER" id="PTHR36837">
    <property type="entry name" value="POLY(3-HYDROXYALKANOATE) POLYMERASE SUBUNIT PHAC"/>
    <property type="match status" value="1"/>
</dbReference>
<evidence type="ECO:0000313" key="5">
    <source>
        <dbReference type="Proteomes" id="UP000247781"/>
    </source>
</evidence>
<name>A0A318HL90_9MYCO</name>
<keyword evidence="5" id="KW-1185">Reference proteome</keyword>
<sequence>MVATTSRSADELAAPLDLLLTSSAVGMADRMMPNTSWSRFALSLARQPGTVASRVGSLGRELLSIAEGRSELAPAKGDKRFADPAWRGNPLLRRTMQAYLATNSTVDQLFSDANLDWRDAERMRFVLDVLTEGLAPSNNPILNPLGWKALIDTGGQSAIRGVRHFISDMLSAPRVPSMVDPDAFTLGETIATTPGSVVYRAEEFELIQYGPQTDEVYTVPLLMVPPVINKFYIMDIAPGRSMIEYFVRQGVQVFAISWRNPTAENRNWGFDTYGQAILNALEAVEKITQSDRTQIQASCSGGILAAMTAAHLNAIGEGHRLAGLTLMVTVLDQQKAGFASAAIDEEAANIAIALSAQKGYLDGRSLAEVFAWLRPTDLVWRYWVNNYVEGKSPAAFDVLFWNADTTRMAAALHRDMITTGLHNSLVTPGAASMLGTPVDLNQLTTDAYVVAGIADHISPWQACYRSARLLGVKNVRFVLSSSGHIASLVNPPGNPRASYRVAGVDEPDPAFWAESAEQQSDSWWPDFVSWFAERSGKKDAPDTLGGAGMAAIEAAPGSYVRER</sequence>
<dbReference type="InterPro" id="IPR010941">
    <property type="entry name" value="PhaC_N"/>
</dbReference>
<organism evidence="4 5">
    <name type="scientific">Mycolicibacterium moriokaense</name>
    <dbReference type="NCBI Taxonomy" id="39691"/>
    <lineage>
        <taxon>Bacteria</taxon>
        <taxon>Bacillati</taxon>
        <taxon>Actinomycetota</taxon>
        <taxon>Actinomycetes</taxon>
        <taxon>Mycobacteriales</taxon>
        <taxon>Mycobacteriaceae</taxon>
        <taxon>Mycolicibacterium</taxon>
    </lineage>
</organism>
<feature type="domain" description="Poly-beta-hydroxybutyrate polymerase N-terminal" evidence="3">
    <location>
        <begin position="78"/>
        <end position="245"/>
    </location>
</feature>
<dbReference type="EMBL" id="QJJU01000002">
    <property type="protein sequence ID" value="PXX11930.1"/>
    <property type="molecule type" value="Genomic_DNA"/>
</dbReference>
<dbReference type="AlphaFoldDB" id="A0A318HL90"/>